<protein>
    <submittedName>
        <fullName evidence="1">FAD-dependent urate hydroxylase protein</fullName>
        <ecNumber evidence="1">1.14.13.113</ecNumber>
    </submittedName>
</protein>
<accession>A0ACB7VCI5</accession>
<organism evidence="1 2">
    <name type="scientific">Dioscorea alata</name>
    <name type="common">Purple yam</name>
    <dbReference type="NCBI Taxonomy" id="55571"/>
    <lineage>
        <taxon>Eukaryota</taxon>
        <taxon>Viridiplantae</taxon>
        <taxon>Streptophyta</taxon>
        <taxon>Embryophyta</taxon>
        <taxon>Tracheophyta</taxon>
        <taxon>Spermatophyta</taxon>
        <taxon>Magnoliopsida</taxon>
        <taxon>Liliopsida</taxon>
        <taxon>Dioscoreales</taxon>
        <taxon>Dioscoreaceae</taxon>
        <taxon>Dioscorea</taxon>
    </lineage>
</organism>
<reference evidence="2" key="1">
    <citation type="journal article" date="2022" name="Nat. Commun.">
        <title>Chromosome evolution and the genetic basis of agronomically important traits in greater yam.</title>
        <authorList>
            <person name="Bredeson J.V."/>
            <person name="Lyons J.B."/>
            <person name="Oniyinde I.O."/>
            <person name="Okereke N.R."/>
            <person name="Kolade O."/>
            <person name="Nnabue I."/>
            <person name="Nwadili C.O."/>
            <person name="Hribova E."/>
            <person name="Parker M."/>
            <person name="Nwogha J."/>
            <person name="Shu S."/>
            <person name="Carlson J."/>
            <person name="Kariba R."/>
            <person name="Muthemba S."/>
            <person name="Knop K."/>
            <person name="Barton G.J."/>
            <person name="Sherwood A.V."/>
            <person name="Lopez-Montes A."/>
            <person name="Asiedu R."/>
            <person name="Jamnadass R."/>
            <person name="Muchugi A."/>
            <person name="Goodstein D."/>
            <person name="Egesi C.N."/>
            <person name="Featherston J."/>
            <person name="Asfaw A."/>
            <person name="Simpson G.G."/>
            <person name="Dolezel J."/>
            <person name="Hendre P.S."/>
            <person name="Van Deynze A."/>
            <person name="Kumar P.L."/>
            <person name="Obidiegwu J.E."/>
            <person name="Bhattacharjee R."/>
            <person name="Rokhsar D.S."/>
        </authorList>
    </citation>
    <scope>NUCLEOTIDE SEQUENCE [LARGE SCALE GENOMIC DNA]</scope>
    <source>
        <strain evidence="2">cv. TDa95/00328</strain>
    </source>
</reference>
<name>A0ACB7VCI5_DIOAL</name>
<keyword evidence="2" id="KW-1185">Reference proteome</keyword>
<keyword evidence="1" id="KW-0560">Oxidoreductase</keyword>
<dbReference type="Proteomes" id="UP000827976">
    <property type="component" value="Chromosome 10"/>
</dbReference>
<proteinExistence type="predicted"/>
<sequence length="404" mass="44351">MEEVHEAVIVGAGIAGLATAIALKKVGIQSIVLEKSHQLRSTGAAITLAPNAWRALDSLGVATKLTSIYRTFERGYVTNLITGATQEQSFKGTNTNSGDEDMGVRSVHRKVLLETLANELPENTVKFSIKINSIKSQEEEDITVLQLEDGSVIRTKALIGCDGVHSVVAQWLGLTTPVDSGRSAVRGLSVFPAGHGLKHQLHQFVGNNARCAFVAMNQTDVFWGITTTDGTMVPREPELIQKEVTEHLAKDCPAEYLNVIQRAELSTITWAPLMYRVPWDVLFGKTHRGGVTVAGDAFHPMTPDLGQGGCTALEDAVVLARCLANSRGSVSSGMEMYVKERRWRVAGIITGAFLSGWVQQGGTGWRWWLVKLFRDNLFYRFVFPRIVNFVHYDCGVLPEKEKTL</sequence>
<comment type="caution">
    <text evidence="1">The sequence shown here is derived from an EMBL/GenBank/DDBJ whole genome shotgun (WGS) entry which is preliminary data.</text>
</comment>
<gene>
    <name evidence="1" type="ORF">IHE45_10G080700</name>
</gene>
<evidence type="ECO:0000313" key="1">
    <source>
        <dbReference type="EMBL" id="KAH7671244.1"/>
    </source>
</evidence>
<dbReference type="EC" id="1.14.13.113" evidence="1"/>
<evidence type="ECO:0000313" key="2">
    <source>
        <dbReference type="Proteomes" id="UP000827976"/>
    </source>
</evidence>
<dbReference type="EMBL" id="CM037020">
    <property type="protein sequence ID" value="KAH7671244.1"/>
    <property type="molecule type" value="Genomic_DNA"/>
</dbReference>